<evidence type="ECO:0000313" key="3">
    <source>
        <dbReference type="Proteomes" id="UP000198290"/>
    </source>
</evidence>
<evidence type="ECO:0000256" key="1">
    <source>
        <dbReference type="SAM" id="MobiDB-lite"/>
    </source>
</evidence>
<reference evidence="3" key="3">
    <citation type="journal article" date="2017" name="Plant Physiol. Biochem.">
        <title>Differential oxidative and antioxidative response of duckweed Lemna minor toward plant growth promoting/inhibiting bacteria.</title>
        <authorList>
            <person name="Ishizawa H."/>
            <person name="Kuroda M."/>
            <person name="Morikawa M."/>
            <person name="Ike M."/>
        </authorList>
    </citation>
    <scope>NUCLEOTIDE SEQUENCE [LARGE SCALE GENOMIC DNA]</scope>
    <source>
        <strain evidence="3">H3</strain>
    </source>
</reference>
<name>A0A3G9GL71_9NEIS</name>
<reference evidence="2 3" key="2">
    <citation type="journal article" date="2017" name="Genome Announc.">
        <title>Draft genome sequence of Aquitalea magnusonii strain H3, a plant growth-promoting bacterium of duckweed Lemna minor.</title>
        <authorList>
            <person name="Ishizawa H."/>
            <person name="Kuroda M."/>
            <person name="Ike M."/>
        </authorList>
    </citation>
    <scope>NUCLEOTIDE SEQUENCE [LARGE SCALE GENOMIC DNA]</scope>
    <source>
        <strain evidence="2 3">H3</strain>
    </source>
</reference>
<reference evidence="3" key="1">
    <citation type="journal article" date="2017" name="Biotechnol. Biofuels">
        <title>Evaluation of environmental bacterial communities as a factor affecting the growth of duckweed Lemna minor.</title>
        <authorList>
            <person name="Ishizawa H."/>
            <person name="Kuroda M."/>
            <person name="Morikawa M."/>
            <person name="Ike M."/>
        </authorList>
    </citation>
    <scope>NUCLEOTIDE SEQUENCE [LARGE SCALE GENOMIC DNA]</scope>
    <source>
        <strain evidence="3">H3</strain>
    </source>
</reference>
<dbReference type="KEGG" id="amah:DLM_3944"/>
<protein>
    <submittedName>
        <fullName evidence="2">Uncharacterized protein</fullName>
    </submittedName>
</protein>
<sequence>MAQRVYRPQRPALKQCSHSPEPGFSDQKKGADDVIRA</sequence>
<evidence type="ECO:0000313" key="2">
    <source>
        <dbReference type="EMBL" id="BBF87523.1"/>
    </source>
</evidence>
<dbReference type="Proteomes" id="UP000198290">
    <property type="component" value="Chromosome"/>
</dbReference>
<gene>
    <name evidence="2" type="ORF">DLM_3944</name>
</gene>
<keyword evidence="3" id="KW-1185">Reference proteome</keyword>
<dbReference type="AlphaFoldDB" id="A0A3G9GL71"/>
<dbReference type="EMBL" id="AP018823">
    <property type="protein sequence ID" value="BBF87523.1"/>
    <property type="molecule type" value="Genomic_DNA"/>
</dbReference>
<accession>A0A3G9GL71</accession>
<proteinExistence type="predicted"/>
<feature type="compositionally biased region" description="Basic and acidic residues" evidence="1">
    <location>
        <begin position="26"/>
        <end position="37"/>
    </location>
</feature>
<organism evidence="2 3">
    <name type="scientific">Aquitalea magnusonii</name>
    <dbReference type="NCBI Taxonomy" id="332411"/>
    <lineage>
        <taxon>Bacteria</taxon>
        <taxon>Pseudomonadati</taxon>
        <taxon>Pseudomonadota</taxon>
        <taxon>Betaproteobacteria</taxon>
        <taxon>Neisseriales</taxon>
        <taxon>Chromobacteriaceae</taxon>
        <taxon>Aquitalea</taxon>
    </lineage>
</organism>
<feature type="region of interest" description="Disordered" evidence="1">
    <location>
        <begin position="1"/>
        <end position="37"/>
    </location>
</feature>